<evidence type="ECO:0000313" key="1">
    <source>
        <dbReference type="EMBL" id="KAG7491729.1"/>
    </source>
</evidence>
<accession>A0A9D3QIZ6</accession>
<dbReference type="OrthoDB" id="10262360at2759"/>
<dbReference type="AlphaFoldDB" id="A0A9D3QIZ6"/>
<organism evidence="1 2">
    <name type="scientific">Megalops atlanticus</name>
    <name type="common">Tarpon</name>
    <name type="synonym">Clupea gigantea</name>
    <dbReference type="NCBI Taxonomy" id="7932"/>
    <lineage>
        <taxon>Eukaryota</taxon>
        <taxon>Metazoa</taxon>
        <taxon>Chordata</taxon>
        <taxon>Craniata</taxon>
        <taxon>Vertebrata</taxon>
        <taxon>Euteleostomi</taxon>
        <taxon>Actinopterygii</taxon>
        <taxon>Neopterygii</taxon>
        <taxon>Teleostei</taxon>
        <taxon>Elopiformes</taxon>
        <taxon>Megalopidae</taxon>
        <taxon>Megalops</taxon>
    </lineage>
</organism>
<gene>
    <name evidence="1" type="ORF">MATL_G00006440</name>
</gene>
<proteinExistence type="predicted"/>
<dbReference type="EMBL" id="JAFDVH010000001">
    <property type="protein sequence ID" value="KAG7491729.1"/>
    <property type="molecule type" value="Genomic_DNA"/>
</dbReference>
<evidence type="ECO:0000313" key="2">
    <source>
        <dbReference type="Proteomes" id="UP001046870"/>
    </source>
</evidence>
<name>A0A9D3QIZ6_MEGAT</name>
<comment type="caution">
    <text evidence="1">The sequence shown here is derived from an EMBL/GenBank/DDBJ whole genome shotgun (WGS) entry which is preliminary data.</text>
</comment>
<dbReference type="Proteomes" id="UP001046870">
    <property type="component" value="Chromosome 1"/>
</dbReference>
<sequence length="398" mass="43364">MISLYNNPTGLQCITPSQNVCNDVPLTSPTSNPALAATVHSGSSPTWRRPCANAEKVSLRGNRSDFRFSFAAATTENRRRPSTEATEKSYDRVTNCTSSAELCVAQAESPCKDGPLFQPLARSASGERRRRFPDKRAPGELGTVGIDIYRRLWDLPYNLLSGVLCAAASVVQKGRTSFQARGRDSTASRALMKMDSELLHSPVVGLAEEEEVDMSDWNLPLAFMKKRHSEKIEGSKALAQSWRMKDREAAQSKGHRSCRSKFLAPRRPSIVGDCGRPCCCADAPAALGLPFRSRTARASEGHELGSVPRSARDEPERWAVYSGFRARSSPVGGLQGSGACLCARKPGPWRRDWRDCGLSRGAGVDVLGRWERRGVTEDVLSPFTPTSARTGARPLPAG</sequence>
<protein>
    <submittedName>
        <fullName evidence="1">Uncharacterized protein</fullName>
    </submittedName>
</protein>
<reference evidence="1" key="1">
    <citation type="submission" date="2021-01" db="EMBL/GenBank/DDBJ databases">
        <authorList>
            <person name="Zahm M."/>
            <person name="Roques C."/>
            <person name="Cabau C."/>
            <person name="Klopp C."/>
            <person name="Donnadieu C."/>
            <person name="Jouanno E."/>
            <person name="Lampietro C."/>
            <person name="Louis A."/>
            <person name="Herpin A."/>
            <person name="Echchiki A."/>
            <person name="Berthelot C."/>
            <person name="Parey E."/>
            <person name="Roest-Crollius H."/>
            <person name="Braasch I."/>
            <person name="Postlethwait J."/>
            <person name="Bobe J."/>
            <person name="Montfort J."/>
            <person name="Bouchez O."/>
            <person name="Begum T."/>
            <person name="Mejri S."/>
            <person name="Adams A."/>
            <person name="Chen W.-J."/>
            <person name="Guiguen Y."/>
        </authorList>
    </citation>
    <scope>NUCLEOTIDE SEQUENCE</scope>
    <source>
        <strain evidence="1">YG-15Mar2019-1</strain>
        <tissue evidence="1">Brain</tissue>
    </source>
</reference>
<keyword evidence="2" id="KW-1185">Reference proteome</keyword>